<dbReference type="PANTHER" id="PTHR30468">
    <property type="entry name" value="ALPHA-KETOGLUTARATE-DEPENDENT SULFONATE DIOXYGENASE"/>
    <property type="match status" value="1"/>
</dbReference>
<evidence type="ECO:0000256" key="6">
    <source>
        <dbReference type="SAM" id="MobiDB-lite"/>
    </source>
</evidence>
<name>A0A5M9JPS0_MONFR</name>
<keyword evidence="8" id="KW-1185">Reference proteome</keyword>
<dbReference type="AlphaFoldDB" id="A0A5M9JPS0"/>
<feature type="region of interest" description="Disordered" evidence="6">
    <location>
        <begin position="1"/>
        <end position="36"/>
    </location>
</feature>
<dbReference type="GO" id="GO:0005737">
    <property type="term" value="C:cytoplasm"/>
    <property type="evidence" value="ECO:0007669"/>
    <property type="project" value="TreeGrafter"/>
</dbReference>
<accession>A0A5M9JPS0</accession>
<comment type="similarity">
    <text evidence="2">Belongs to the TfdA dioxygenase family.</text>
</comment>
<keyword evidence="5" id="KW-0408">Iron</keyword>
<evidence type="ECO:0008006" key="9">
    <source>
        <dbReference type="Google" id="ProtNLM"/>
    </source>
</evidence>
<dbReference type="PANTHER" id="PTHR30468:SF31">
    <property type="entry name" value="ALPHA-KETOGLUTARATE-DEPENDENT SULFONATE DIOXYGENASE-RELATED"/>
    <property type="match status" value="1"/>
</dbReference>
<evidence type="ECO:0000256" key="1">
    <source>
        <dbReference type="ARBA" id="ARBA00001954"/>
    </source>
</evidence>
<dbReference type="Proteomes" id="UP000322873">
    <property type="component" value="Unassembled WGS sequence"/>
</dbReference>
<keyword evidence="4" id="KW-0223">Dioxygenase</keyword>
<comment type="caution">
    <text evidence="7">The sequence shown here is derived from an EMBL/GenBank/DDBJ whole genome shotgun (WGS) entry which is preliminary data.</text>
</comment>
<gene>
    <name evidence="7" type="ORF">EYC84_000581</name>
</gene>
<evidence type="ECO:0000313" key="7">
    <source>
        <dbReference type="EMBL" id="KAA8571251.1"/>
    </source>
</evidence>
<sequence length="154" mass="16993">MAPSLEVGLEQAPAQVGLPNTLPTKASSTTPKSVLSYTPGRTVVEKHETYEYEDLRPSFPDKKWPALEQVPYSDKGLLGSDTFKDLLATATDVFDYVPKIGTEIHGVDLANLTDAAKNDLARLISIRGVVLILEPYTNMLLHPFQNAAIWMMYT</sequence>
<evidence type="ECO:0000256" key="4">
    <source>
        <dbReference type="ARBA" id="ARBA00022964"/>
    </source>
</evidence>
<keyword evidence="3" id="KW-0479">Metal-binding</keyword>
<organism evidence="7 8">
    <name type="scientific">Monilinia fructicola</name>
    <name type="common">Brown rot fungus</name>
    <name type="synonym">Ciboria fructicola</name>
    <dbReference type="NCBI Taxonomy" id="38448"/>
    <lineage>
        <taxon>Eukaryota</taxon>
        <taxon>Fungi</taxon>
        <taxon>Dikarya</taxon>
        <taxon>Ascomycota</taxon>
        <taxon>Pezizomycotina</taxon>
        <taxon>Leotiomycetes</taxon>
        <taxon>Helotiales</taxon>
        <taxon>Sclerotiniaceae</taxon>
        <taxon>Monilinia</taxon>
    </lineage>
</organism>
<evidence type="ECO:0000313" key="8">
    <source>
        <dbReference type="Proteomes" id="UP000322873"/>
    </source>
</evidence>
<feature type="compositionally biased region" description="Polar residues" evidence="6">
    <location>
        <begin position="21"/>
        <end position="36"/>
    </location>
</feature>
<reference evidence="7 8" key="1">
    <citation type="submission" date="2019-06" db="EMBL/GenBank/DDBJ databases">
        <title>Genome Sequence of the Brown Rot Fungal Pathogen Monilinia fructicola.</title>
        <authorList>
            <person name="De Miccolis Angelini R.M."/>
            <person name="Landi L."/>
            <person name="Abate D."/>
            <person name="Pollastro S."/>
            <person name="Romanazzi G."/>
            <person name="Faretra F."/>
        </authorList>
    </citation>
    <scope>NUCLEOTIDE SEQUENCE [LARGE SCALE GENOMIC DNA]</scope>
    <source>
        <strain evidence="7 8">Mfrc123</strain>
    </source>
</reference>
<dbReference type="VEuPathDB" id="FungiDB:MFRU_055g00160"/>
<protein>
    <recommendedName>
        <fullName evidence="9">TauD/TfdA-like domain-containing protein</fullName>
    </recommendedName>
</protein>
<proteinExistence type="inferred from homology"/>
<dbReference type="InterPro" id="IPR051323">
    <property type="entry name" value="AtsK-like"/>
</dbReference>
<dbReference type="EMBL" id="VICG01000006">
    <property type="protein sequence ID" value="KAA8571251.1"/>
    <property type="molecule type" value="Genomic_DNA"/>
</dbReference>
<evidence type="ECO:0000256" key="2">
    <source>
        <dbReference type="ARBA" id="ARBA00005896"/>
    </source>
</evidence>
<keyword evidence="4" id="KW-0560">Oxidoreductase</keyword>
<evidence type="ECO:0000256" key="5">
    <source>
        <dbReference type="ARBA" id="ARBA00023004"/>
    </source>
</evidence>
<dbReference type="GO" id="GO:0016706">
    <property type="term" value="F:2-oxoglutarate-dependent dioxygenase activity"/>
    <property type="evidence" value="ECO:0007669"/>
    <property type="project" value="TreeGrafter"/>
</dbReference>
<evidence type="ECO:0000256" key="3">
    <source>
        <dbReference type="ARBA" id="ARBA00022723"/>
    </source>
</evidence>
<comment type="cofactor">
    <cofactor evidence="1">
        <name>Fe(2+)</name>
        <dbReference type="ChEBI" id="CHEBI:29033"/>
    </cofactor>
</comment>
<dbReference type="GO" id="GO:0046872">
    <property type="term" value="F:metal ion binding"/>
    <property type="evidence" value="ECO:0007669"/>
    <property type="project" value="UniProtKB-KW"/>
</dbReference>